<feature type="compositionally biased region" description="Basic and acidic residues" evidence="1">
    <location>
        <begin position="31"/>
        <end position="42"/>
    </location>
</feature>
<accession>S2D4B1</accession>
<protein>
    <submittedName>
        <fullName evidence="2">Uncharacterized protein</fullName>
    </submittedName>
</protein>
<evidence type="ECO:0000313" key="2">
    <source>
        <dbReference type="EMBL" id="EOZ93769.1"/>
    </source>
</evidence>
<dbReference type="EMBL" id="ALWO02000045">
    <property type="protein sequence ID" value="EOZ93769.1"/>
    <property type="molecule type" value="Genomic_DNA"/>
</dbReference>
<dbReference type="AlphaFoldDB" id="S2D4B1"/>
<name>S2D4B1_INDAL</name>
<feature type="region of interest" description="Disordered" evidence="1">
    <location>
        <begin position="1"/>
        <end position="42"/>
    </location>
</feature>
<dbReference type="Proteomes" id="UP000006073">
    <property type="component" value="Unassembled WGS sequence"/>
</dbReference>
<evidence type="ECO:0000313" key="3">
    <source>
        <dbReference type="Proteomes" id="UP000006073"/>
    </source>
</evidence>
<keyword evidence="3" id="KW-1185">Reference proteome</keyword>
<reference evidence="2 3" key="1">
    <citation type="journal article" date="2013" name="Genome Announc.">
        <title>Draft Genome Sequence of Indibacter alkaliphilus Strain LW1T, Isolated from Lonar Lake, a Haloalkaline Lake in the Buldana District of Maharashtra, India.</title>
        <authorList>
            <person name="Singh A."/>
            <person name="Kumar Jangir P."/>
            <person name="Sharma R."/>
            <person name="Singh A."/>
            <person name="Kumar Pinnaka A."/>
            <person name="Shivaji S."/>
        </authorList>
    </citation>
    <scope>NUCLEOTIDE SEQUENCE [LARGE SCALE GENOMIC DNA]</scope>
    <source>
        <strain evidence="3">CCUG 57479 / KCTC 22604 / LW1</strain>
    </source>
</reference>
<evidence type="ECO:0000256" key="1">
    <source>
        <dbReference type="SAM" id="MobiDB-lite"/>
    </source>
</evidence>
<proteinExistence type="predicted"/>
<organism evidence="2 3">
    <name type="scientific">Indibacter alkaliphilus (strain CCUG 57479 / KCTC 22604 / LW1)</name>
    <dbReference type="NCBI Taxonomy" id="1189612"/>
    <lineage>
        <taxon>Bacteria</taxon>
        <taxon>Pseudomonadati</taxon>
        <taxon>Bacteroidota</taxon>
        <taxon>Cytophagia</taxon>
        <taxon>Cytophagales</taxon>
        <taxon>Cyclobacteriaceae</taxon>
    </lineage>
</organism>
<gene>
    <name evidence="2" type="ORF">A33Q_3715</name>
</gene>
<comment type="caution">
    <text evidence="2">The sequence shown here is derived from an EMBL/GenBank/DDBJ whole genome shotgun (WGS) entry which is preliminary data.</text>
</comment>
<sequence length="42" mass="4575">MVRKEASGCTHNLSLNGETKRNGVGNSFTKNPKEKGKVISEK</sequence>